<dbReference type="PANTHER" id="PTHR48022:SF22">
    <property type="entry name" value="MAJOR FACILITATOR SUPERFAMILY (MFS) PROFILE DOMAIN-CONTAINING PROTEIN"/>
    <property type="match status" value="1"/>
</dbReference>
<dbReference type="GO" id="GO:0005351">
    <property type="term" value="F:carbohydrate:proton symporter activity"/>
    <property type="evidence" value="ECO:0007669"/>
    <property type="project" value="TreeGrafter"/>
</dbReference>
<keyword evidence="4 6" id="KW-1133">Transmembrane helix</keyword>
<feature type="transmembrane region" description="Helical" evidence="6">
    <location>
        <begin position="351"/>
        <end position="369"/>
    </location>
</feature>
<evidence type="ECO:0000256" key="1">
    <source>
        <dbReference type="ARBA" id="ARBA00004141"/>
    </source>
</evidence>
<feature type="transmembrane region" description="Helical" evidence="6">
    <location>
        <begin position="472"/>
        <end position="493"/>
    </location>
</feature>
<protein>
    <submittedName>
        <fullName evidence="8">General substrate transporter</fullName>
    </submittedName>
</protein>
<dbReference type="FunFam" id="1.20.1250.20:FF:000078">
    <property type="entry name" value="MFS maltose transporter, putative"/>
    <property type="match status" value="1"/>
</dbReference>
<comment type="subcellular location">
    <subcellularLocation>
        <location evidence="1">Membrane</location>
        <topology evidence="1">Multi-pass membrane protein</topology>
    </subcellularLocation>
</comment>
<dbReference type="Pfam" id="PF00083">
    <property type="entry name" value="Sugar_tr"/>
    <property type="match status" value="1"/>
</dbReference>
<keyword evidence="5 6" id="KW-0472">Membrane</keyword>
<dbReference type="AlphaFoldDB" id="A0A6A5XCQ5"/>
<feature type="transmembrane region" description="Helical" evidence="6">
    <location>
        <begin position="134"/>
        <end position="153"/>
    </location>
</feature>
<dbReference type="InterPro" id="IPR036259">
    <property type="entry name" value="MFS_trans_sf"/>
</dbReference>
<feature type="transmembrane region" description="Helical" evidence="6">
    <location>
        <begin position="408"/>
        <end position="430"/>
    </location>
</feature>
<evidence type="ECO:0000259" key="7">
    <source>
        <dbReference type="PROSITE" id="PS50850"/>
    </source>
</evidence>
<feature type="transmembrane region" description="Helical" evidence="6">
    <location>
        <begin position="376"/>
        <end position="396"/>
    </location>
</feature>
<dbReference type="EMBL" id="ML978076">
    <property type="protein sequence ID" value="KAF2010681.1"/>
    <property type="molecule type" value="Genomic_DNA"/>
</dbReference>
<keyword evidence="3 6" id="KW-0812">Transmembrane</keyword>
<evidence type="ECO:0000256" key="6">
    <source>
        <dbReference type="SAM" id="Phobius"/>
    </source>
</evidence>
<feature type="transmembrane region" description="Helical" evidence="6">
    <location>
        <begin position="104"/>
        <end position="122"/>
    </location>
</feature>
<dbReference type="InterPro" id="IPR005828">
    <property type="entry name" value="MFS_sugar_transport-like"/>
</dbReference>
<feature type="transmembrane region" description="Helical" evidence="6">
    <location>
        <begin position="222"/>
        <end position="245"/>
    </location>
</feature>
<dbReference type="Proteomes" id="UP000799778">
    <property type="component" value="Unassembled WGS sequence"/>
</dbReference>
<dbReference type="InterPro" id="IPR005829">
    <property type="entry name" value="Sugar_transporter_CS"/>
</dbReference>
<evidence type="ECO:0000313" key="8">
    <source>
        <dbReference type="EMBL" id="KAF2010681.1"/>
    </source>
</evidence>
<dbReference type="InterPro" id="IPR020846">
    <property type="entry name" value="MFS_dom"/>
</dbReference>
<dbReference type="PROSITE" id="PS00217">
    <property type="entry name" value="SUGAR_TRANSPORT_2"/>
    <property type="match status" value="1"/>
</dbReference>
<feature type="transmembrane region" description="Helical" evidence="6">
    <location>
        <begin position="311"/>
        <end position="331"/>
    </location>
</feature>
<feature type="transmembrane region" description="Helical" evidence="6">
    <location>
        <begin position="52"/>
        <end position="69"/>
    </location>
</feature>
<evidence type="ECO:0000256" key="3">
    <source>
        <dbReference type="ARBA" id="ARBA00022692"/>
    </source>
</evidence>
<keyword evidence="9" id="KW-1185">Reference proteome</keyword>
<gene>
    <name evidence="8" type="ORF">BU24DRAFT_400196</name>
</gene>
<dbReference type="SUPFAM" id="SSF103473">
    <property type="entry name" value="MFS general substrate transporter"/>
    <property type="match status" value="1"/>
</dbReference>
<evidence type="ECO:0000256" key="5">
    <source>
        <dbReference type="ARBA" id="ARBA00023136"/>
    </source>
</evidence>
<name>A0A6A5XCQ5_9PLEO</name>
<proteinExistence type="inferred from homology"/>
<evidence type="ECO:0000256" key="2">
    <source>
        <dbReference type="ARBA" id="ARBA00010992"/>
    </source>
</evidence>
<sequence length="540" mass="59488">MSAPAGTVEEPKKAEIEKIDAVLDDSQQIAAHATDFEDHDLSIWQTIRKNPWATFWSLYACWTVILLAFENQAGGAVVGIPEFRKDFGHEYPAGSGSYVVPANWQSAFSGAPLATQIIACLLTGQLSDAIGRRYTLLIALIIGFAGVAVEFVATTNPVFFAGKLVNGVSIGILSTMMIGYVGEIAPLKLRGILTCCIGVAYGVGPLTAFIIINYTGSVESRWAYRTIFCSQWGFAAVALILWPFMPESPYWLIMKGKNDRALKSLNKLGYKDERGEQRLALIQVTLEEVKKETEGVTYAECFRRSNLRRTIVAIMPLTIQAFSGISFVAGYFTYYLQLAGYPTDQSFRIQIAQPVLSIVGNLMAAAVVDKVGRRDLTLYGLIILTAFLLITGGLGTNTTDQGMIKGTVAFILIYSWWYNVALGSSSFSILTEVPTSRLRYKTVALGLACAACVNVMWQFTIPYMFNPDQANLGAKIAFIFGGLCLICIAYLWFYQVETAGRSYQELDEMFAKKIPARQFKHYKTDVQMQNEVAAGAMQKA</sequence>
<dbReference type="InterPro" id="IPR050360">
    <property type="entry name" value="MFS_Sugar_Transporters"/>
</dbReference>
<dbReference type="Gene3D" id="1.20.1250.20">
    <property type="entry name" value="MFS general substrate transporter like domains"/>
    <property type="match status" value="1"/>
</dbReference>
<feature type="transmembrane region" description="Helical" evidence="6">
    <location>
        <begin position="442"/>
        <end position="460"/>
    </location>
</feature>
<dbReference type="PROSITE" id="PS50850">
    <property type="entry name" value="MFS"/>
    <property type="match status" value="1"/>
</dbReference>
<feature type="transmembrane region" description="Helical" evidence="6">
    <location>
        <begin position="159"/>
        <end position="180"/>
    </location>
</feature>
<dbReference type="PROSITE" id="PS00216">
    <property type="entry name" value="SUGAR_TRANSPORT_1"/>
    <property type="match status" value="2"/>
</dbReference>
<comment type="similarity">
    <text evidence="2">Belongs to the major facilitator superfamily. Sugar transporter (TC 2.A.1.1) family.</text>
</comment>
<feature type="domain" description="Major facilitator superfamily (MFS) profile" evidence="7">
    <location>
        <begin position="56"/>
        <end position="499"/>
    </location>
</feature>
<dbReference type="OrthoDB" id="6612291at2759"/>
<reference evidence="8" key="1">
    <citation type="journal article" date="2020" name="Stud. Mycol.">
        <title>101 Dothideomycetes genomes: a test case for predicting lifestyles and emergence of pathogens.</title>
        <authorList>
            <person name="Haridas S."/>
            <person name="Albert R."/>
            <person name="Binder M."/>
            <person name="Bloem J."/>
            <person name="Labutti K."/>
            <person name="Salamov A."/>
            <person name="Andreopoulos B."/>
            <person name="Baker S."/>
            <person name="Barry K."/>
            <person name="Bills G."/>
            <person name="Bluhm B."/>
            <person name="Cannon C."/>
            <person name="Castanera R."/>
            <person name="Culley D."/>
            <person name="Daum C."/>
            <person name="Ezra D."/>
            <person name="Gonzalez J."/>
            <person name="Henrissat B."/>
            <person name="Kuo A."/>
            <person name="Liang C."/>
            <person name="Lipzen A."/>
            <person name="Lutzoni F."/>
            <person name="Magnuson J."/>
            <person name="Mondo S."/>
            <person name="Nolan M."/>
            <person name="Ohm R."/>
            <person name="Pangilinan J."/>
            <person name="Park H.-J."/>
            <person name="Ramirez L."/>
            <person name="Alfaro M."/>
            <person name="Sun H."/>
            <person name="Tritt A."/>
            <person name="Yoshinaga Y."/>
            <person name="Zwiers L.-H."/>
            <person name="Turgeon B."/>
            <person name="Goodwin S."/>
            <person name="Spatafora J."/>
            <person name="Crous P."/>
            <person name="Grigoriev I."/>
        </authorList>
    </citation>
    <scope>NUCLEOTIDE SEQUENCE</scope>
    <source>
        <strain evidence="8">CBS 175.79</strain>
    </source>
</reference>
<dbReference type="RefSeq" id="XP_033379020.1">
    <property type="nucleotide sequence ID" value="XM_033525444.1"/>
</dbReference>
<evidence type="ECO:0000256" key="4">
    <source>
        <dbReference type="ARBA" id="ARBA00022989"/>
    </source>
</evidence>
<dbReference type="PANTHER" id="PTHR48022">
    <property type="entry name" value="PLASTIDIC GLUCOSE TRANSPORTER 4"/>
    <property type="match status" value="1"/>
</dbReference>
<dbReference type="GO" id="GO:0016020">
    <property type="term" value="C:membrane"/>
    <property type="evidence" value="ECO:0007669"/>
    <property type="project" value="UniProtKB-SubCell"/>
</dbReference>
<evidence type="ECO:0000313" key="9">
    <source>
        <dbReference type="Proteomes" id="UP000799778"/>
    </source>
</evidence>
<organism evidence="8 9">
    <name type="scientific">Aaosphaeria arxii CBS 175.79</name>
    <dbReference type="NCBI Taxonomy" id="1450172"/>
    <lineage>
        <taxon>Eukaryota</taxon>
        <taxon>Fungi</taxon>
        <taxon>Dikarya</taxon>
        <taxon>Ascomycota</taxon>
        <taxon>Pezizomycotina</taxon>
        <taxon>Dothideomycetes</taxon>
        <taxon>Pleosporomycetidae</taxon>
        <taxon>Pleosporales</taxon>
        <taxon>Pleosporales incertae sedis</taxon>
        <taxon>Aaosphaeria</taxon>
    </lineage>
</organism>
<accession>A0A6A5XCQ5</accession>
<feature type="transmembrane region" description="Helical" evidence="6">
    <location>
        <begin position="192"/>
        <end position="216"/>
    </location>
</feature>
<dbReference type="GeneID" id="54282841"/>